<organism evidence="2 3">
    <name type="scientific">Friedmanniomyces endolithicus</name>
    <dbReference type="NCBI Taxonomy" id="329885"/>
    <lineage>
        <taxon>Eukaryota</taxon>
        <taxon>Fungi</taxon>
        <taxon>Dikarya</taxon>
        <taxon>Ascomycota</taxon>
        <taxon>Pezizomycotina</taxon>
        <taxon>Dothideomycetes</taxon>
        <taxon>Dothideomycetidae</taxon>
        <taxon>Mycosphaerellales</taxon>
        <taxon>Teratosphaeriaceae</taxon>
        <taxon>Friedmanniomyces</taxon>
    </lineage>
</organism>
<sequence>MRTAADLEASRRYCIPPGLTDYPIGLPSKSQANSTSAHTRHLHSHPLVATVTDPVHAEMTTATEQRQTPVVREALHQLQARGYRTDDPEEIPHSAESALPTAPDSSPQTVAEQQQGLRRTSDHPRSEQRIQYGLRRLLSLRQALDDRNAAADRAHSSIINQLDNGRRMAISGSLFRLPSPQGEAFADIARRAAAASAVETARTWPQSAAAYSRLITTPSFDPQVASRDLPMWPIRNYATDNESFMANVRIRNAQFAARTRRPTQARLQRRLNLVEPDRQVYYDLWFGPIRYLGVMSFNWQPDEGRGHRQGSSWRSVRVAVDVAYRTLGKQIVDQVVFAELWMAVGREVIEAELAEEIWEGWCGSGEEPMKYEMVDRDDGLERTT</sequence>
<reference evidence="2" key="1">
    <citation type="submission" date="2021-12" db="EMBL/GenBank/DDBJ databases">
        <title>Black yeast isolated from Biological Soil Crust.</title>
        <authorList>
            <person name="Kurbessoian T."/>
        </authorList>
    </citation>
    <scope>NUCLEOTIDE SEQUENCE</scope>
    <source>
        <strain evidence="2">CCFEE 5208</strain>
    </source>
</reference>
<protein>
    <submittedName>
        <fullName evidence="2">Uncharacterized protein</fullName>
    </submittedName>
</protein>
<feature type="compositionally biased region" description="Basic and acidic residues" evidence="1">
    <location>
        <begin position="119"/>
        <end position="128"/>
    </location>
</feature>
<feature type="compositionally biased region" description="Polar residues" evidence="1">
    <location>
        <begin position="103"/>
        <end position="118"/>
    </location>
</feature>
<dbReference type="EMBL" id="JASUXU010000001">
    <property type="protein sequence ID" value="KAK0328253.1"/>
    <property type="molecule type" value="Genomic_DNA"/>
</dbReference>
<gene>
    <name evidence="2" type="ORF">LTR82_000182</name>
</gene>
<dbReference type="Proteomes" id="UP001168146">
    <property type="component" value="Unassembled WGS sequence"/>
</dbReference>
<evidence type="ECO:0000256" key="1">
    <source>
        <dbReference type="SAM" id="MobiDB-lite"/>
    </source>
</evidence>
<name>A0AAN6G3K2_9PEZI</name>
<feature type="region of interest" description="Disordered" evidence="1">
    <location>
        <begin position="83"/>
        <end position="128"/>
    </location>
</feature>
<dbReference type="AlphaFoldDB" id="A0AAN6G3K2"/>
<accession>A0AAN6G3K2</accession>
<feature type="compositionally biased region" description="Basic and acidic residues" evidence="1">
    <location>
        <begin position="83"/>
        <end position="93"/>
    </location>
</feature>
<evidence type="ECO:0000313" key="3">
    <source>
        <dbReference type="Proteomes" id="UP001168146"/>
    </source>
</evidence>
<evidence type="ECO:0000313" key="2">
    <source>
        <dbReference type="EMBL" id="KAK0328253.1"/>
    </source>
</evidence>
<comment type="caution">
    <text evidence="2">The sequence shown here is derived from an EMBL/GenBank/DDBJ whole genome shotgun (WGS) entry which is preliminary data.</text>
</comment>
<proteinExistence type="predicted"/>